<feature type="compositionally biased region" description="Basic and acidic residues" evidence="1">
    <location>
        <begin position="599"/>
        <end position="621"/>
    </location>
</feature>
<dbReference type="InterPro" id="IPR016712">
    <property type="entry name" value="Rbsml_bS1m-like"/>
</dbReference>
<feature type="region of interest" description="Disordered" evidence="1">
    <location>
        <begin position="476"/>
        <end position="510"/>
    </location>
</feature>
<dbReference type="AlphaFoldDB" id="A0A5C5FLP6"/>
<accession>A0A5C5FLP6</accession>
<feature type="region of interest" description="Disordered" evidence="1">
    <location>
        <begin position="569"/>
        <end position="621"/>
    </location>
</feature>
<evidence type="ECO:0000313" key="2">
    <source>
        <dbReference type="EMBL" id="TNY17106.1"/>
    </source>
</evidence>
<feature type="region of interest" description="Disordered" evidence="1">
    <location>
        <begin position="346"/>
        <end position="367"/>
    </location>
</feature>
<dbReference type="EMBL" id="SOZI01000246">
    <property type="protein sequence ID" value="TNY17106.1"/>
    <property type="molecule type" value="Genomic_DNA"/>
</dbReference>
<feature type="compositionally biased region" description="Basic and acidic residues" evidence="1">
    <location>
        <begin position="1"/>
        <end position="11"/>
    </location>
</feature>
<comment type="caution">
    <text evidence="2">The sequence shown here is derived from an EMBL/GenBank/DDBJ whole genome shotgun (WGS) entry which is preliminary data.</text>
</comment>
<feature type="region of interest" description="Disordered" evidence="1">
    <location>
        <begin position="1"/>
        <end position="65"/>
    </location>
</feature>
<dbReference type="GO" id="GO:0005840">
    <property type="term" value="C:ribosome"/>
    <property type="evidence" value="ECO:0007669"/>
    <property type="project" value="UniProtKB-KW"/>
</dbReference>
<reference evidence="2 3" key="1">
    <citation type="submission" date="2019-03" db="EMBL/GenBank/DDBJ databases">
        <title>Rhodosporidium diobovatum UCD-FST 08-225 genome sequencing, assembly, and annotation.</title>
        <authorList>
            <person name="Fakankun I.U."/>
            <person name="Fristensky B."/>
            <person name="Levin D.B."/>
        </authorList>
    </citation>
    <scope>NUCLEOTIDE SEQUENCE [LARGE SCALE GENOMIC DNA]</scope>
    <source>
        <strain evidence="2 3">UCD-FST 08-225</strain>
    </source>
</reference>
<evidence type="ECO:0000256" key="1">
    <source>
        <dbReference type="SAM" id="MobiDB-lite"/>
    </source>
</evidence>
<proteinExistence type="predicted"/>
<sequence>MIDRSWRDRRFTSLGRGQGDELRGEGRNSALGGQRVRNLGTHPPLPLKSPARPHRPPAHAHSSTGCYTALRSSVRSPHSLAPLSATRASPMAASSSSYSALLRRSKLAALSPAVDQVYTTSPANLSRGNWGLKRPLPQASTTQSPLVRLFDLDSPEGRTTFRKATREAQYVKKWQEAGVGLQSDAYSARNSANGTLSRAWDRLPVQSRFVDPAAPGAIGQVPTGAATPSATPRMPNFFAMSEREFERFLADLGDRRDEFRTFVVREARSTPAGSQNESVDEFDLYAHAQRNPLELVRLVERFLRLPSSGSSSAATAAHSASPLPQVHPTLALQYASPTPLESALSAPIPGRLLGPSPDASSSRGGGFAGMYGTRSEVYASVLSQVAPVPAASTASVSSTSFFPDASGARSNTPGRAHFRLQAPTINPVPYASRTAITRSGVRKSTEFRPATAEYEPAVLALRSVDLRATVVPPEQVVRPRPMPGTPAYSGDLPPEVARYGGAGSGSRGGVRASSLTDLYGGGTLKSLGVRGRPKDLLSVRRNKRTRDEQDKWVRQREALLEQSGNDAKVYAAKAKGRQAGDKQGQGQEQGKGKGKGKGGRREASGKKLISRLEELLDRDPQ</sequence>
<keyword evidence="2" id="KW-0687">Ribonucleoprotein</keyword>
<dbReference type="PANTHER" id="PTHR28058:SF1">
    <property type="entry name" value="SMALL RIBOSOMAL SUBUNIT PROTEIN BS1M"/>
    <property type="match status" value="1"/>
</dbReference>
<dbReference type="STRING" id="5288.A0A5C5FLP6"/>
<name>A0A5C5FLP6_9BASI</name>
<gene>
    <name evidence="2" type="ORF">DMC30DRAFT_406750</name>
</gene>
<keyword evidence="3" id="KW-1185">Reference proteome</keyword>
<dbReference type="Proteomes" id="UP000311382">
    <property type="component" value="Unassembled WGS sequence"/>
</dbReference>
<evidence type="ECO:0000313" key="3">
    <source>
        <dbReference type="Proteomes" id="UP000311382"/>
    </source>
</evidence>
<dbReference type="PANTHER" id="PTHR28058">
    <property type="entry name" value="37S RIBOSOMAL PROTEIN MRP51, MITOCHONDRIAL"/>
    <property type="match status" value="1"/>
</dbReference>
<organism evidence="2 3">
    <name type="scientific">Rhodotorula diobovata</name>
    <dbReference type="NCBI Taxonomy" id="5288"/>
    <lineage>
        <taxon>Eukaryota</taxon>
        <taxon>Fungi</taxon>
        <taxon>Dikarya</taxon>
        <taxon>Basidiomycota</taxon>
        <taxon>Pucciniomycotina</taxon>
        <taxon>Microbotryomycetes</taxon>
        <taxon>Sporidiobolales</taxon>
        <taxon>Sporidiobolaceae</taxon>
        <taxon>Rhodotorula</taxon>
    </lineage>
</organism>
<protein>
    <submittedName>
        <fullName evidence="2">Mitochondrial ribosomal protein subunit-domain-containing protein</fullName>
    </submittedName>
</protein>
<keyword evidence="2" id="KW-0689">Ribosomal protein</keyword>
<dbReference type="Pfam" id="PF11709">
    <property type="entry name" value="Mit_ribos_Mrp51"/>
    <property type="match status" value="1"/>
</dbReference>
<dbReference type="OrthoDB" id="2735536at2759"/>